<dbReference type="GO" id="GO:0042276">
    <property type="term" value="P:error-prone translesion synthesis"/>
    <property type="evidence" value="ECO:0007669"/>
    <property type="project" value="TreeGrafter"/>
</dbReference>
<feature type="compositionally biased region" description="Polar residues" evidence="12">
    <location>
        <begin position="497"/>
        <end position="509"/>
    </location>
</feature>
<dbReference type="FunFam" id="3.30.1490.100:FF:000009">
    <property type="entry name" value="DNA polymerase eta subunit"/>
    <property type="match status" value="1"/>
</dbReference>
<sequence length="1472" mass="160184">MASSPLHRPLGASSPLNEGGWRRSQFTYRQFSQLASSNNSNPLRVIAHIDLDAFYAQCEMVRLGIPKDKPLAVQQWQGLIAVNYPAREHGIGRHCDVEEAKKLCPDLITQHVATWREGDSKWAYREDAAANIATDKVSLDFYRLQSRRILATIKEALPADLQKVEKASIDEVFLDLSSQVHAILLRRFPELSNPPPYDDPTEKLPLPSIVALDWQTDALIDLEEEQETVDPDWDDVAILVGSEIVRKVRSEVLQKLGYTCSAGVASNKLLSKLGSAYRKPNKQTVVRNRAVSAFMSGFKVTKLRNLGGKLGEQIVSTFNTEAVTELLNVTLTTMKTKLGHETGLWIFNTIRGIDTSEVNSRTQIKSMLSAKSFRPTINSPEQATRWLKIFAADIFARLVEEGVLENKRRPRTMNLHHRHEGQVRSRQAPIHQGKALDEETLFELAKDLLSQIIAEGRGVWPCANLSLSVAGFEDGVKGNMGIGAFLVKGEEAEALRLSTSDSRPSSTGPEPSVKRRRVEGGGIQRFFSKRTYSDPDVGISNASLTPKDITKTSRVPSEDAQKTLTFATKHDHEARQKSDLVLHQPNGPPWHGSLSNGRRDSNQQPPIDLVCSRCKASFADPEELQSHGDWHMAKDLQDAERVNPTFAERQATARNPAQKTQGAASRRGRGGKLEQGQSRLNYRTGYFEFLHPWQCDIPFVLGFLKPFGCTSQGSPAIKEFCPTSRDAQVSSVTAKAQPQNQDQEGQGRESAVGHAQKVLQAPNAPTASGFGNKAVQRSTRIGRHWTQGCLQHGADKDQASQDQDQNQGTHARGQQRQLQIPSTGIGLGQGGRQASVTDSPRQEAAIRFTARAQPEAGKSSSIDEILASSPSRLEQPGDPSLYYLGPLQNQSQLHHEHHGAQQFQDFWDQDPSLLPLGFGYQQHQQHQQHHQYQPPASPSPPPPFSFSFPTPPASAPVTSAFVLAPPPPLPPPATPPRPPPRRRFQPTTSRRQQNLSHCRSNSNLSSSSSTSASTNRRLLASRSPASHSASGKAPRQRLAPPHSQPIDCTDPQDTPTAHHRYSPFLPPHPHPPASSLSACSILSAFSTSSPSSPISGSISSSPALLSTFSSISSSSSSHQTSSPVISSPHINMSRASRNTPATAAGTGRQNEYFVPRDGIDREVISADICRYLGNDALVRPGHYENPQTGQAVQGYYITAYRNLTTAMIEDLKADSARWDSERRAQTSRNTSGGTIASRNVGVPPRHSSNSPVVQYRYSETHQSRQHHGPTEGPYQTDPYARDPAFDAGPRYPGTGAPGYTGAAGSYSQSYGASSSGAFAGYAQAQQSPPPTDARFSSAPSATVMNTAYSGGQSPYVDVGTNQRPRGYEAYTNQMGTSAAAQQAAYATAGPTQSGYAATAYPQYSGQAPPAGYAMQPQDPFYGRVVPPAAGVVSERATGTVPTDITEAAAGKRCAPGCPRPDLFPSLIERLTF</sequence>
<dbReference type="InterPro" id="IPR052230">
    <property type="entry name" value="DNA_polymerase_eta"/>
</dbReference>
<dbReference type="GO" id="GO:0070987">
    <property type="term" value="P:error-free translesion synthesis"/>
    <property type="evidence" value="ECO:0007669"/>
    <property type="project" value="UniProtKB-ARBA"/>
</dbReference>
<keyword evidence="6" id="KW-0863">Zinc-finger</keyword>
<feature type="region of interest" description="Disordered" evidence="12">
    <location>
        <begin position="729"/>
        <end position="755"/>
    </location>
</feature>
<dbReference type="PROSITE" id="PS50173">
    <property type="entry name" value="UMUC"/>
    <property type="match status" value="1"/>
</dbReference>
<feature type="compositionally biased region" description="Polar residues" evidence="12">
    <location>
        <begin position="652"/>
        <end position="663"/>
    </location>
</feature>
<dbReference type="InterPro" id="IPR017961">
    <property type="entry name" value="DNA_pol_Y-fam_little_finger"/>
</dbReference>
<keyword evidence="4" id="KW-0479">Metal-binding</keyword>
<dbReference type="Gene3D" id="3.30.1490.100">
    <property type="entry name" value="DNA polymerase, Y-family, little finger domain"/>
    <property type="match status" value="1"/>
</dbReference>
<dbReference type="Pfam" id="PF18439">
    <property type="entry name" value="zf_UBZ"/>
    <property type="match status" value="1"/>
</dbReference>
<evidence type="ECO:0000313" key="15">
    <source>
        <dbReference type="EMBL" id="KAH7236302.1"/>
    </source>
</evidence>
<dbReference type="Pfam" id="PF21704">
    <property type="entry name" value="POLH-Rev1_HhH"/>
    <property type="match status" value="1"/>
</dbReference>
<dbReference type="GO" id="GO:0007064">
    <property type="term" value="P:mitotic sister chromatid cohesion"/>
    <property type="evidence" value="ECO:0007669"/>
    <property type="project" value="UniProtKB-ARBA"/>
</dbReference>
<proteinExistence type="predicted"/>
<name>A0A8K0RNZ3_9HYPO</name>
<keyword evidence="8" id="KW-0496">Mitochondrion</keyword>
<dbReference type="Gene3D" id="1.10.150.20">
    <property type="entry name" value="5' to 3' exonuclease, C-terminal subdomain"/>
    <property type="match status" value="1"/>
</dbReference>
<feature type="compositionally biased region" description="Low complexity" evidence="12">
    <location>
        <begin position="920"/>
        <end position="934"/>
    </location>
</feature>
<evidence type="ECO:0000259" key="13">
    <source>
        <dbReference type="PROSITE" id="PS50173"/>
    </source>
</evidence>
<feature type="region of interest" description="Disordered" evidence="12">
    <location>
        <begin position="496"/>
        <end position="520"/>
    </location>
</feature>
<feature type="compositionally biased region" description="Pro residues" evidence="12">
    <location>
        <begin position="935"/>
        <end position="954"/>
    </location>
</feature>
<evidence type="ECO:0000256" key="7">
    <source>
        <dbReference type="ARBA" id="ARBA00022833"/>
    </source>
</evidence>
<feature type="compositionally biased region" description="Low complexity" evidence="12">
    <location>
        <begin position="1109"/>
        <end position="1128"/>
    </location>
</feature>
<dbReference type="GO" id="GO:0035861">
    <property type="term" value="C:site of double-strand break"/>
    <property type="evidence" value="ECO:0007669"/>
    <property type="project" value="TreeGrafter"/>
</dbReference>
<feature type="domain" description="UmuC" evidence="13">
    <location>
        <begin position="46"/>
        <end position="307"/>
    </location>
</feature>
<dbReference type="GO" id="GO:0003887">
    <property type="term" value="F:DNA-directed DNA polymerase activity"/>
    <property type="evidence" value="ECO:0007669"/>
    <property type="project" value="TreeGrafter"/>
</dbReference>
<feature type="region of interest" description="Disordered" evidence="12">
    <location>
        <begin position="791"/>
        <end position="842"/>
    </location>
</feature>
<dbReference type="Pfam" id="PF00817">
    <property type="entry name" value="IMS"/>
    <property type="match status" value="1"/>
</dbReference>
<evidence type="ECO:0000256" key="4">
    <source>
        <dbReference type="ARBA" id="ARBA00022723"/>
    </source>
</evidence>
<organism evidence="15 16">
    <name type="scientific">Fusarium tricinctum</name>
    <dbReference type="NCBI Taxonomy" id="61284"/>
    <lineage>
        <taxon>Eukaryota</taxon>
        <taxon>Fungi</taxon>
        <taxon>Dikarya</taxon>
        <taxon>Ascomycota</taxon>
        <taxon>Pezizomycotina</taxon>
        <taxon>Sordariomycetes</taxon>
        <taxon>Hypocreomycetidae</taxon>
        <taxon>Hypocreales</taxon>
        <taxon>Nectriaceae</taxon>
        <taxon>Fusarium</taxon>
        <taxon>Fusarium tricinctum species complex</taxon>
    </lineage>
</organism>
<dbReference type="Proteomes" id="UP000813427">
    <property type="component" value="Unassembled WGS sequence"/>
</dbReference>
<reference evidence="15" key="1">
    <citation type="journal article" date="2021" name="Nat. Commun.">
        <title>Genetic determinants of endophytism in the Arabidopsis root mycobiome.</title>
        <authorList>
            <person name="Mesny F."/>
            <person name="Miyauchi S."/>
            <person name="Thiergart T."/>
            <person name="Pickel B."/>
            <person name="Atanasova L."/>
            <person name="Karlsson M."/>
            <person name="Huettel B."/>
            <person name="Barry K.W."/>
            <person name="Haridas S."/>
            <person name="Chen C."/>
            <person name="Bauer D."/>
            <person name="Andreopoulos W."/>
            <person name="Pangilinan J."/>
            <person name="LaButti K."/>
            <person name="Riley R."/>
            <person name="Lipzen A."/>
            <person name="Clum A."/>
            <person name="Drula E."/>
            <person name="Henrissat B."/>
            <person name="Kohler A."/>
            <person name="Grigoriev I.V."/>
            <person name="Martin F.M."/>
            <person name="Hacquard S."/>
        </authorList>
    </citation>
    <scope>NUCLEOTIDE SEQUENCE</scope>
    <source>
        <strain evidence="15">MPI-SDFR-AT-0068</strain>
    </source>
</reference>
<keyword evidence="10" id="KW-0539">Nucleus</keyword>
<feature type="compositionally biased region" description="Polar residues" evidence="12">
    <location>
        <begin position="1129"/>
        <end position="1141"/>
    </location>
</feature>
<feature type="region of interest" description="Disordered" evidence="12">
    <location>
        <begin position="914"/>
        <end position="1073"/>
    </location>
</feature>
<evidence type="ECO:0000259" key="14">
    <source>
        <dbReference type="PROSITE" id="PS51907"/>
    </source>
</evidence>
<keyword evidence="9" id="KW-0234">DNA repair</keyword>
<feature type="compositionally biased region" description="Low complexity" evidence="12">
    <location>
        <begin position="985"/>
        <end position="1018"/>
    </location>
</feature>
<evidence type="ECO:0000256" key="9">
    <source>
        <dbReference type="ARBA" id="ARBA00023204"/>
    </source>
</evidence>
<dbReference type="GO" id="GO:0008270">
    <property type="term" value="F:zinc ion binding"/>
    <property type="evidence" value="ECO:0007669"/>
    <property type="project" value="UniProtKB-KW"/>
</dbReference>
<accession>A0A8K0RNZ3</accession>
<dbReference type="OrthoDB" id="5723at2759"/>
<feature type="compositionally biased region" description="Basic and acidic residues" evidence="12">
    <location>
        <begin position="548"/>
        <end position="561"/>
    </location>
</feature>
<evidence type="ECO:0000256" key="8">
    <source>
        <dbReference type="ARBA" id="ARBA00023128"/>
    </source>
</evidence>
<dbReference type="InterPro" id="IPR041298">
    <property type="entry name" value="UBZ3"/>
</dbReference>
<dbReference type="GO" id="GO:0005739">
    <property type="term" value="C:mitochondrion"/>
    <property type="evidence" value="ECO:0007669"/>
    <property type="project" value="UniProtKB-SubCell"/>
</dbReference>
<dbReference type="SUPFAM" id="SSF56672">
    <property type="entry name" value="DNA/RNA polymerases"/>
    <property type="match status" value="1"/>
</dbReference>
<evidence type="ECO:0000256" key="5">
    <source>
        <dbReference type="ARBA" id="ARBA00022763"/>
    </source>
</evidence>
<keyword evidence="3" id="KW-0808">Transferase</keyword>
<dbReference type="FunFam" id="1.10.150.20:FF:000014">
    <property type="entry name" value="Polymerase (DNA directed), eta"/>
    <property type="match status" value="1"/>
</dbReference>
<evidence type="ECO:0000313" key="16">
    <source>
        <dbReference type="Proteomes" id="UP000813427"/>
    </source>
</evidence>
<dbReference type="GO" id="GO:0006281">
    <property type="term" value="P:DNA repair"/>
    <property type="evidence" value="ECO:0007669"/>
    <property type="project" value="UniProtKB-KW"/>
</dbReference>
<dbReference type="InterPro" id="IPR013087">
    <property type="entry name" value="Znf_C2H2_type"/>
</dbReference>
<keyword evidence="7" id="KW-0862">Zinc</keyword>
<feature type="region of interest" description="Disordered" evidence="12">
    <location>
        <begin position="1109"/>
        <end position="1149"/>
    </location>
</feature>
<keyword evidence="5" id="KW-0227">DNA damage</keyword>
<feature type="compositionally biased region" description="Polar residues" evidence="12">
    <location>
        <begin position="808"/>
        <end position="822"/>
    </location>
</feature>
<feature type="compositionally biased region" description="Polar residues" evidence="12">
    <location>
        <begin position="729"/>
        <end position="744"/>
    </location>
</feature>
<evidence type="ECO:0000256" key="10">
    <source>
        <dbReference type="ARBA" id="ARBA00023242"/>
    </source>
</evidence>
<feature type="domain" description="UBZ3-type" evidence="14">
    <location>
        <begin position="604"/>
        <end position="639"/>
    </location>
</feature>
<evidence type="ECO:0000256" key="11">
    <source>
        <dbReference type="ARBA" id="ARBA00044975"/>
    </source>
</evidence>
<feature type="compositionally biased region" description="Polar residues" evidence="12">
    <location>
        <begin position="1226"/>
        <end position="1237"/>
    </location>
</feature>
<evidence type="ECO:0000256" key="12">
    <source>
        <dbReference type="SAM" id="MobiDB-lite"/>
    </source>
</evidence>
<comment type="caution">
    <text evidence="15">The sequence shown here is derived from an EMBL/GenBank/DDBJ whole genome shotgun (WGS) entry which is preliminary data.</text>
</comment>
<dbReference type="FunFam" id="3.40.1170.60:FF:000008">
    <property type="entry name" value="DNA polymerase eta subunit"/>
    <property type="match status" value="1"/>
</dbReference>
<protein>
    <recommendedName>
        <fullName evidence="11">DNA polymerase eta</fullName>
    </recommendedName>
</protein>
<dbReference type="Gene3D" id="3.40.1170.60">
    <property type="match status" value="1"/>
</dbReference>
<feature type="region of interest" description="Disordered" evidence="12">
    <location>
        <begin position="648"/>
        <end position="676"/>
    </location>
</feature>
<comment type="subcellular location">
    <subcellularLocation>
        <location evidence="2">Mitochondrion</location>
    </subcellularLocation>
    <subcellularLocation>
        <location evidence="1">Nucleus</location>
    </subcellularLocation>
</comment>
<evidence type="ECO:0000256" key="2">
    <source>
        <dbReference type="ARBA" id="ARBA00004173"/>
    </source>
</evidence>
<dbReference type="Gene3D" id="3.30.70.270">
    <property type="match status" value="1"/>
</dbReference>
<gene>
    <name evidence="15" type="ORF">BKA59DRAFT_496558</name>
</gene>
<dbReference type="InterPro" id="IPR001126">
    <property type="entry name" value="UmuC"/>
</dbReference>
<evidence type="ECO:0000256" key="6">
    <source>
        <dbReference type="ARBA" id="ARBA00022771"/>
    </source>
</evidence>
<dbReference type="InterPro" id="IPR043502">
    <property type="entry name" value="DNA/RNA_pol_sf"/>
</dbReference>
<feature type="region of interest" description="Disordered" evidence="12">
    <location>
        <begin position="537"/>
        <end position="606"/>
    </location>
</feature>
<dbReference type="SUPFAM" id="SSF100879">
    <property type="entry name" value="Lesion bypass DNA polymerase (Y-family), little finger domain"/>
    <property type="match status" value="1"/>
</dbReference>
<evidence type="ECO:0000256" key="3">
    <source>
        <dbReference type="ARBA" id="ARBA00022679"/>
    </source>
</evidence>
<dbReference type="GO" id="GO:0009314">
    <property type="term" value="P:response to radiation"/>
    <property type="evidence" value="ECO:0007669"/>
    <property type="project" value="TreeGrafter"/>
</dbReference>
<feature type="region of interest" description="Disordered" evidence="12">
    <location>
        <begin position="1216"/>
        <end position="1293"/>
    </location>
</feature>
<keyword evidence="16" id="KW-1185">Reference proteome</keyword>
<dbReference type="InterPro" id="IPR036775">
    <property type="entry name" value="DNA_pol_Y-fam_lit_finger_sf"/>
</dbReference>
<dbReference type="Pfam" id="PF11799">
    <property type="entry name" value="IMS_C"/>
    <property type="match status" value="1"/>
</dbReference>
<dbReference type="GO" id="GO:0005657">
    <property type="term" value="C:replication fork"/>
    <property type="evidence" value="ECO:0007669"/>
    <property type="project" value="UniProtKB-ARBA"/>
</dbReference>
<dbReference type="EMBL" id="JAGPXF010000007">
    <property type="protein sequence ID" value="KAH7236302.1"/>
    <property type="molecule type" value="Genomic_DNA"/>
</dbReference>
<feature type="compositionally biased region" description="Pro residues" evidence="12">
    <location>
        <begin position="964"/>
        <end position="978"/>
    </location>
</feature>
<dbReference type="PROSITE" id="PS51907">
    <property type="entry name" value="ZF_UBZ3"/>
    <property type="match status" value="1"/>
</dbReference>
<dbReference type="InterPro" id="IPR043128">
    <property type="entry name" value="Rev_trsase/Diguanyl_cyclase"/>
</dbReference>
<dbReference type="GO" id="GO:0003684">
    <property type="term" value="F:damaged DNA binding"/>
    <property type="evidence" value="ECO:0007669"/>
    <property type="project" value="InterPro"/>
</dbReference>
<dbReference type="GO" id="GO:0005634">
    <property type="term" value="C:nucleus"/>
    <property type="evidence" value="ECO:0007669"/>
    <property type="project" value="UniProtKB-SubCell"/>
</dbReference>
<dbReference type="PROSITE" id="PS00028">
    <property type="entry name" value="ZINC_FINGER_C2H2_1"/>
    <property type="match status" value="1"/>
</dbReference>
<dbReference type="PANTHER" id="PTHR45873:SF1">
    <property type="entry name" value="DNA POLYMERASE ETA"/>
    <property type="match status" value="1"/>
</dbReference>
<evidence type="ECO:0000256" key="1">
    <source>
        <dbReference type="ARBA" id="ARBA00004123"/>
    </source>
</evidence>
<dbReference type="PANTHER" id="PTHR45873">
    <property type="entry name" value="DNA POLYMERASE ETA"/>
    <property type="match status" value="1"/>
</dbReference>
<feature type="compositionally biased region" description="Basic and acidic residues" evidence="12">
    <location>
        <begin position="568"/>
        <end position="580"/>
    </location>
</feature>